<sequence>MARNITRTEVEEKIKAGKVAVVEALPAEYYEEAHLPGALNLPHDAVDQLAPGLLPDKQADVIVYCSNDTCANSGIAAERLTELGYQNVYKYTEGKQDWIGAGLPTESGA</sequence>
<keyword evidence="2" id="KW-0808">Transferase</keyword>
<dbReference type="CDD" id="cd00158">
    <property type="entry name" value="RHOD"/>
    <property type="match status" value="1"/>
</dbReference>
<dbReference type="Gene3D" id="3.40.250.10">
    <property type="entry name" value="Rhodanese-like domain"/>
    <property type="match status" value="1"/>
</dbReference>
<proteinExistence type="predicted"/>
<feature type="domain" description="Rhodanese" evidence="1">
    <location>
        <begin position="15"/>
        <end position="107"/>
    </location>
</feature>
<dbReference type="InterPro" id="IPR050229">
    <property type="entry name" value="GlpE_sulfurtransferase"/>
</dbReference>
<dbReference type="PANTHER" id="PTHR43031:SF7">
    <property type="entry name" value="NITRIC OXIDE REDUCTASE FLRD-NAD(+) REDUCTASE"/>
    <property type="match status" value="1"/>
</dbReference>
<dbReference type="PROSITE" id="PS00380">
    <property type="entry name" value="RHODANESE_1"/>
    <property type="match status" value="1"/>
</dbReference>
<accession>A0A1Z2KZ33</accession>
<dbReference type="PANTHER" id="PTHR43031">
    <property type="entry name" value="FAD-DEPENDENT OXIDOREDUCTASE"/>
    <property type="match status" value="1"/>
</dbReference>
<dbReference type="GO" id="GO:0004792">
    <property type="term" value="F:thiosulfate-cyanide sulfurtransferase activity"/>
    <property type="evidence" value="ECO:0007669"/>
    <property type="project" value="InterPro"/>
</dbReference>
<evidence type="ECO:0000313" key="3">
    <source>
        <dbReference type="Proteomes" id="UP000195755"/>
    </source>
</evidence>
<dbReference type="RefSeq" id="WP_087925760.1">
    <property type="nucleotide sequence ID" value="NZ_CP021744.1"/>
</dbReference>
<organism evidence="2 3">
    <name type="scientific">Streptomyces albireticuli</name>
    <dbReference type="NCBI Taxonomy" id="1940"/>
    <lineage>
        <taxon>Bacteria</taxon>
        <taxon>Bacillati</taxon>
        <taxon>Actinomycetota</taxon>
        <taxon>Actinomycetes</taxon>
        <taxon>Kitasatosporales</taxon>
        <taxon>Streptomycetaceae</taxon>
        <taxon>Streptomyces</taxon>
    </lineage>
</organism>
<gene>
    <name evidence="2" type="ORF">SMD11_1619</name>
</gene>
<dbReference type="KEGG" id="salj:SMD11_1619"/>
<name>A0A1Z2KZ33_9ACTN</name>
<evidence type="ECO:0000313" key="2">
    <source>
        <dbReference type="EMBL" id="ARZ67280.1"/>
    </source>
</evidence>
<dbReference type="AlphaFoldDB" id="A0A1Z2KZ33"/>
<dbReference type="InterPro" id="IPR001763">
    <property type="entry name" value="Rhodanese-like_dom"/>
</dbReference>
<dbReference type="EMBL" id="CP021744">
    <property type="protein sequence ID" value="ARZ67280.1"/>
    <property type="molecule type" value="Genomic_DNA"/>
</dbReference>
<dbReference type="SUPFAM" id="SSF52821">
    <property type="entry name" value="Rhodanese/Cell cycle control phosphatase"/>
    <property type="match status" value="1"/>
</dbReference>
<dbReference type="Proteomes" id="UP000195755">
    <property type="component" value="Chromosome"/>
</dbReference>
<reference evidence="2 3" key="1">
    <citation type="submission" date="2017-06" db="EMBL/GenBank/DDBJ databases">
        <title>Streptomyces albireticuli Genome sequencing and assembly.</title>
        <authorList>
            <person name="Wang Y."/>
            <person name="Du B."/>
            <person name="Ding Y."/>
            <person name="Liu H."/>
            <person name="Hou Q."/>
            <person name="Liu K."/>
            <person name="Yao L."/>
            <person name="Wang C."/>
        </authorList>
    </citation>
    <scope>NUCLEOTIDE SEQUENCE [LARGE SCALE GENOMIC DNA]</scope>
    <source>
        <strain evidence="2 3">MDJK11</strain>
    </source>
</reference>
<dbReference type="InterPro" id="IPR001307">
    <property type="entry name" value="Thiosulphate_STrfase_CS"/>
</dbReference>
<protein>
    <submittedName>
        <fullName evidence="2">Sulfurtransferase</fullName>
    </submittedName>
</protein>
<dbReference type="PROSITE" id="PS50206">
    <property type="entry name" value="RHODANESE_3"/>
    <property type="match status" value="1"/>
</dbReference>
<dbReference type="OrthoDB" id="9802991at2"/>
<evidence type="ECO:0000259" key="1">
    <source>
        <dbReference type="PROSITE" id="PS50206"/>
    </source>
</evidence>
<dbReference type="SMART" id="SM00450">
    <property type="entry name" value="RHOD"/>
    <property type="match status" value="1"/>
</dbReference>
<dbReference type="InterPro" id="IPR036873">
    <property type="entry name" value="Rhodanese-like_dom_sf"/>
</dbReference>
<dbReference type="Pfam" id="PF00581">
    <property type="entry name" value="Rhodanese"/>
    <property type="match status" value="1"/>
</dbReference>